<evidence type="ECO:0000256" key="1">
    <source>
        <dbReference type="ARBA" id="ARBA00000085"/>
    </source>
</evidence>
<dbReference type="SUPFAM" id="SSF52172">
    <property type="entry name" value="CheY-like"/>
    <property type="match status" value="1"/>
</dbReference>
<evidence type="ECO:0000256" key="5">
    <source>
        <dbReference type="ARBA" id="ARBA00022741"/>
    </source>
</evidence>
<dbReference type="Pfam" id="PF00512">
    <property type="entry name" value="HisKA"/>
    <property type="match status" value="1"/>
</dbReference>
<feature type="domain" description="Histidine kinase" evidence="14">
    <location>
        <begin position="828"/>
        <end position="1041"/>
    </location>
</feature>
<dbReference type="SMART" id="SM00388">
    <property type="entry name" value="HisKA"/>
    <property type="match status" value="1"/>
</dbReference>
<dbReference type="Gene3D" id="3.40.50.2300">
    <property type="match status" value="1"/>
</dbReference>
<dbReference type="Pfam" id="PF07495">
    <property type="entry name" value="Y_Y_Y"/>
    <property type="match status" value="1"/>
</dbReference>
<dbReference type="InterPro" id="IPR009057">
    <property type="entry name" value="Homeodomain-like_sf"/>
</dbReference>
<dbReference type="PRINTS" id="PR00344">
    <property type="entry name" value="BCTRLSENSOR"/>
</dbReference>
<dbReference type="FunFam" id="2.60.40.10:FF:000791">
    <property type="entry name" value="Two-component system sensor histidine kinase/response regulator"/>
    <property type="match status" value="1"/>
</dbReference>
<keyword evidence="8" id="KW-0902">Two-component regulatory system</keyword>
<evidence type="ECO:0000256" key="3">
    <source>
        <dbReference type="ARBA" id="ARBA00022553"/>
    </source>
</evidence>
<evidence type="ECO:0000256" key="6">
    <source>
        <dbReference type="ARBA" id="ARBA00022777"/>
    </source>
</evidence>
<dbReference type="GO" id="GO:0000155">
    <property type="term" value="F:phosphorelay sensor kinase activity"/>
    <property type="evidence" value="ECO:0007669"/>
    <property type="project" value="InterPro"/>
</dbReference>
<dbReference type="InterPro" id="IPR004358">
    <property type="entry name" value="Sig_transdc_His_kin-like_C"/>
</dbReference>
<dbReference type="Gene3D" id="1.10.10.60">
    <property type="entry name" value="Homeodomain-like"/>
    <property type="match status" value="1"/>
</dbReference>
<dbReference type="PROSITE" id="PS50110">
    <property type="entry name" value="RESPONSE_REGULATORY"/>
    <property type="match status" value="1"/>
</dbReference>
<keyword evidence="10" id="KW-0804">Transcription</keyword>
<dbReference type="Gene3D" id="2.130.10.10">
    <property type="entry name" value="YVTN repeat-like/Quinoprotein amine dehydrogenase"/>
    <property type="match status" value="2"/>
</dbReference>
<evidence type="ECO:0000259" key="14">
    <source>
        <dbReference type="PROSITE" id="PS50109"/>
    </source>
</evidence>
<dbReference type="SMART" id="SM00342">
    <property type="entry name" value="HTH_ARAC"/>
    <property type="match status" value="1"/>
</dbReference>
<gene>
    <name evidence="16" type="ORF">FAM09_12315</name>
</gene>
<evidence type="ECO:0000256" key="7">
    <source>
        <dbReference type="ARBA" id="ARBA00022840"/>
    </source>
</evidence>
<dbReference type="EMBL" id="STFF01000003">
    <property type="protein sequence ID" value="THU39290.1"/>
    <property type="molecule type" value="Genomic_DNA"/>
</dbReference>
<sequence length="1363" mass="155402">MRLKAIGTFCFLLLLTLRVLADNYPVKYLGIEQGLSNNVVINIYQDYKGFMWFGTYDGLNRYDGYGFKIFRNVIGDSTSLNNNTIYTIEGDADHNIWVGGLKGACVFDPVKSKFSRLQYKLWKNAGWQYVQDNIHTIKAASGGYMLIGTQQSGLLVFENKGKPGIQIPVQHDISLDANYDVTAIEPDARHNTVWVFIQQVGLCKYNHAKKSLQLITNTIKQANCLKADKQGNLWLGNENGLYRFDLSTNSFSENFIPYRSKIVNLYFDKKEVLWIGSDGDGLLQLPPGASKAASFVSASGRSLVNSNAVYAIYEDADGRKWIGTLRGGINMIESKTSSFTHITYNPPGNDNLVNNFILSFCEDEKNNVWVGTDGAGLRYWDRRKNTFTQYTNNSPGNNSISSNFITSIVKDHNNEIWVSTWLGAINRFNKASGTFTRYDCYNPATREKENNVWLLYQDAQNRLWASATNEGSLYLFNRQADRFDLYDKDITNLQCLSEDRQGGFWGGNYSTLIKIDRTGNNHRRYNLGHTVRCILEDKKQSFWIGTQDGGLLLFDRHTGKYKRFTTADGLPGNTILRLLEDDAGNLWLSTYNGLCRFNPQTKTCRNFSQSDGLQSNQFSFNAGLALASGEFLFGGIKGFNIFYPDSLQDETEQPAIFLTGLKINNTSVEGDDQYVTARTLEHINQVTIPFDQAVLSLDFLALEYSGADKINYAYFLQGWDKDWNYVNRIRTANYSRLQEGNYLFKVKIMNPDGTWGNETQLLQIIVLPPWYRTWWAYLLYVLCFAGGIYIYIRYTRTQERLRYEIKLAHIENEKEKELMEKKLTFFTNISHEFRTPLSLIINPLREALHTEKHTLRNDLKIAWRNARRLLSLVDQLLLFRKADNGSDTTKISAIDIIQLCDEVFQCFVHQAKTKHIDYRFSTTTPSLTIYADYEKVEIALFNLLSNAFKFTPENGSIIFSVKETNNTVILSIRDTGCGIEPADSQRIFEKFQQAGHGKRQTGFGIGLFLVKQFIENHKGSVICTSVLNEGTTFTITLFKGIAHLQSGAGYDYVTGDLNEKNKLLQELAAEVEQQPEEENETMPVVMQDGKQAEEVVTQKKSILLIDDNREITQYLQQIFENNYLVYVADNGDDGYKLALQHIPDLVISDINMEGMDGLELCTALKQSETLGHIPVILLTASSAIDMKLKGIEGGADDYITKPFDKTLLQAKVETILRNRNLLQRFFFDSITLKETSSKVPAEYQEFLRKCISVIEQNIDTDSFTIKKFSQAMGMSHPALYNKVKSISGQSLNAFIRSIRLRRAAVLMLTENMNIRQAALQVGINDVRYFREQFVKVFHMTPSEYIKKYRNSFNRDHNVIKTNS</sequence>
<dbReference type="EC" id="2.7.13.3" evidence="2"/>
<accession>A0A4S8HUQ0</accession>
<evidence type="ECO:0000256" key="2">
    <source>
        <dbReference type="ARBA" id="ARBA00012438"/>
    </source>
</evidence>
<evidence type="ECO:0000259" key="15">
    <source>
        <dbReference type="PROSITE" id="PS50110"/>
    </source>
</evidence>
<keyword evidence="5" id="KW-0547">Nucleotide-binding</keyword>
<dbReference type="Gene3D" id="1.10.287.130">
    <property type="match status" value="1"/>
</dbReference>
<evidence type="ECO:0000259" key="13">
    <source>
        <dbReference type="PROSITE" id="PS01124"/>
    </source>
</evidence>
<evidence type="ECO:0000256" key="11">
    <source>
        <dbReference type="PROSITE-ProRule" id="PRU00169"/>
    </source>
</evidence>
<dbReference type="InterPro" id="IPR011123">
    <property type="entry name" value="Y_Y_Y"/>
</dbReference>
<evidence type="ECO:0000256" key="8">
    <source>
        <dbReference type="ARBA" id="ARBA00023012"/>
    </source>
</evidence>
<dbReference type="Pfam" id="PF00072">
    <property type="entry name" value="Response_reg"/>
    <property type="match status" value="1"/>
</dbReference>
<dbReference type="SUPFAM" id="SSF101898">
    <property type="entry name" value="NHL repeat"/>
    <property type="match status" value="1"/>
</dbReference>
<organism evidence="16 17">
    <name type="scientific">Niastella caeni</name>
    <dbReference type="NCBI Taxonomy" id="2569763"/>
    <lineage>
        <taxon>Bacteria</taxon>
        <taxon>Pseudomonadati</taxon>
        <taxon>Bacteroidota</taxon>
        <taxon>Chitinophagia</taxon>
        <taxon>Chitinophagales</taxon>
        <taxon>Chitinophagaceae</taxon>
        <taxon>Niastella</taxon>
    </lineage>
</organism>
<dbReference type="Gene3D" id="3.30.565.10">
    <property type="entry name" value="Histidine kinase-like ATPase, C-terminal domain"/>
    <property type="match status" value="1"/>
</dbReference>
<evidence type="ECO:0000313" key="16">
    <source>
        <dbReference type="EMBL" id="THU39290.1"/>
    </source>
</evidence>
<dbReference type="InterPro" id="IPR011110">
    <property type="entry name" value="Reg_prop"/>
</dbReference>
<dbReference type="SUPFAM" id="SSF63829">
    <property type="entry name" value="Calcium-dependent phosphotriesterase"/>
    <property type="match status" value="2"/>
</dbReference>
<dbReference type="SUPFAM" id="SSF47384">
    <property type="entry name" value="Homodimeric domain of signal transducing histidine kinase"/>
    <property type="match status" value="1"/>
</dbReference>
<evidence type="ECO:0000256" key="9">
    <source>
        <dbReference type="ARBA" id="ARBA00023015"/>
    </source>
</evidence>
<dbReference type="PANTHER" id="PTHR43547:SF2">
    <property type="entry name" value="HYBRID SIGNAL TRANSDUCTION HISTIDINE KINASE C"/>
    <property type="match status" value="1"/>
</dbReference>
<keyword evidence="3 11" id="KW-0597">Phosphoprotein</keyword>
<feature type="transmembrane region" description="Helical" evidence="12">
    <location>
        <begin position="774"/>
        <end position="792"/>
    </location>
</feature>
<dbReference type="FunFam" id="3.30.565.10:FF:000037">
    <property type="entry name" value="Hybrid sensor histidine kinase/response regulator"/>
    <property type="match status" value="1"/>
</dbReference>
<dbReference type="InterPro" id="IPR036097">
    <property type="entry name" value="HisK_dim/P_sf"/>
</dbReference>
<dbReference type="GO" id="GO:0005524">
    <property type="term" value="F:ATP binding"/>
    <property type="evidence" value="ECO:0007669"/>
    <property type="project" value="UniProtKB-KW"/>
</dbReference>
<comment type="catalytic activity">
    <reaction evidence="1">
        <text>ATP + protein L-histidine = ADP + protein N-phospho-L-histidine.</text>
        <dbReference type="EC" id="2.7.13.3"/>
    </reaction>
</comment>
<dbReference type="PROSITE" id="PS01124">
    <property type="entry name" value="HTH_ARAC_FAMILY_2"/>
    <property type="match status" value="1"/>
</dbReference>
<feature type="modified residue" description="4-aspartylphosphate" evidence="11">
    <location>
        <position position="1149"/>
    </location>
</feature>
<evidence type="ECO:0000256" key="12">
    <source>
        <dbReference type="SAM" id="Phobius"/>
    </source>
</evidence>
<comment type="caution">
    <text evidence="16">The sequence shown here is derived from an EMBL/GenBank/DDBJ whole genome shotgun (WGS) entry which is preliminary data.</text>
</comment>
<dbReference type="Pfam" id="PF02518">
    <property type="entry name" value="HATPase_c"/>
    <property type="match status" value="1"/>
</dbReference>
<dbReference type="CDD" id="cd00082">
    <property type="entry name" value="HisKA"/>
    <property type="match status" value="1"/>
</dbReference>
<dbReference type="SUPFAM" id="SSF46689">
    <property type="entry name" value="Homeodomain-like"/>
    <property type="match status" value="1"/>
</dbReference>
<dbReference type="InterPro" id="IPR003594">
    <property type="entry name" value="HATPase_dom"/>
</dbReference>
<dbReference type="CDD" id="cd17574">
    <property type="entry name" value="REC_OmpR"/>
    <property type="match status" value="1"/>
</dbReference>
<feature type="domain" description="Response regulatory" evidence="15">
    <location>
        <begin position="1101"/>
        <end position="1216"/>
    </location>
</feature>
<dbReference type="PROSITE" id="PS50109">
    <property type="entry name" value="HIS_KIN"/>
    <property type="match status" value="1"/>
</dbReference>
<dbReference type="InterPro" id="IPR005467">
    <property type="entry name" value="His_kinase_dom"/>
</dbReference>
<dbReference type="SMART" id="SM00448">
    <property type="entry name" value="REC"/>
    <property type="match status" value="1"/>
</dbReference>
<keyword evidence="4" id="KW-0808">Transferase</keyword>
<evidence type="ECO:0000256" key="4">
    <source>
        <dbReference type="ARBA" id="ARBA00022679"/>
    </source>
</evidence>
<dbReference type="Pfam" id="PF12833">
    <property type="entry name" value="HTH_18"/>
    <property type="match status" value="1"/>
</dbReference>
<dbReference type="InterPro" id="IPR011006">
    <property type="entry name" value="CheY-like_superfamily"/>
</dbReference>
<keyword evidence="12" id="KW-1133">Transmembrane helix</keyword>
<evidence type="ECO:0000256" key="10">
    <source>
        <dbReference type="ARBA" id="ARBA00023163"/>
    </source>
</evidence>
<dbReference type="Proteomes" id="UP000306918">
    <property type="component" value="Unassembled WGS sequence"/>
</dbReference>
<dbReference type="SMART" id="SM00387">
    <property type="entry name" value="HATPase_c"/>
    <property type="match status" value="1"/>
</dbReference>
<keyword evidence="12" id="KW-0812">Transmembrane</keyword>
<dbReference type="InterPro" id="IPR015943">
    <property type="entry name" value="WD40/YVTN_repeat-like_dom_sf"/>
</dbReference>
<feature type="domain" description="HTH araC/xylS-type" evidence="13">
    <location>
        <begin position="1248"/>
        <end position="1347"/>
    </location>
</feature>
<dbReference type="GO" id="GO:0043565">
    <property type="term" value="F:sequence-specific DNA binding"/>
    <property type="evidence" value="ECO:0007669"/>
    <property type="project" value="InterPro"/>
</dbReference>
<protein>
    <recommendedName>
        <fullName evidence="2">histidine kinase</fullName>
        <ecNumber evidence="2">2.7.13.3</ecNumber>
    </recommendedName>
</protein>
<dbReference type="SUPFAM" id="SSF55874">
    <property type="entry name" value="ATPase domain of HSP90 chaperone/DNA topoisomerase II/histidine kinase"/>
    <property type="match status" value="1"/>
</dbReference>
<dbReference type="InterPro" id="IPR018060">
    <property type="entry name" value="HTH_AraC"/>
</dbReference>
<dbReference type="GO" id="GO:0003700">
    <property type="term" value="F:DNA-binding transcription factor activity"/>
    <property type="evidence" value="ECO:0007669"/>
    <property type="project" value="InterPro"/>
</dbReference>
<keyword evidence="7" id="KW-0067">ATP-binding</keyword>
<keyword evidence="9" id="KW-0805">Transcription regulation</keyword>
<reference evidence="16 17" key="1">
    <citation type="submission" date="2019-04" db="EMBL/GenBank/DDBJ databases">
        <title>Niastella caeni sp. nov., isolated from activated sludge.</title>
        <authorList>
            <person name="Sheng M."/>
        </authorList>
    </citation>
    <scope>NUCLEOTIDE SEQUENCE [LARGE SCALE GENOMIC DNA]</scope>
    <source>
        <strain evidence="16 17">HX-2-15</strain>
    </source>
</reference>
<dbReference type="OrthoDB" id="9809670at2"/>
<dbReference type="PANTHER" id="PTHR43547">
    <property type="entry name" value="TWO-COMPONENT HISTIDINE KINASE"/>
    <property type="match status" value="1"/>
</dbReference>
<keyword evidence="12" id="KW-0472">Membrane</keyword>
<dbReference type="InterPro" id="IPR003661">
    <property type="entry name" value="HisK_dim/P_dom"/>
</dbReference>
<dbReference type="Gene3D" id="2.60.40.10">
    <property type="entry name" value="Immunoglobulins"/>
    <property type="match status" value="1"/>
</dbReference>
<dbReference type="InterPro" id="IPR001789">
    <property type="entry name" value="Sig_transdc_resp-reg_receiver"/>
</dbReference>
<dbReference type="InterPro" id="IPR013783">
    <property type="entry name" value="Ig-like_fold"/>
</dbReference>
<dbReference type="InterPro" id="IPR036890">
    <property type="entry name" value="HATPase_C_sf"/>
</dbReference>
<dbReference type="Pfam" id="PF07494">
    <property type="entry name" value="Reg_prop"/>
    <property type="match status" value="6"/>
</dbReference>
<keyword evidence="6" id="KW-0418">Kinase</keyword>
<evidence type="ECO:0000313" key="17">
    <source>
        <dbReference type="Proteomes" id="UP000306918"/>
    </source>
</evidence>
<proteinExistence type="predicted"/>
<name>A0A4S8HUQ0_9BACT</name>
<keyword evidence="17" id="KW-1185">Reference proteome</keyword>